<feature type="transmembrane region" description="Helical" evidence="11">
    <location>
        <begin position="12"/>
        <end position="29"/>
    </location>
</feature>
<reference evidence="14" key="2">
    <citation type="journal article" date="2021" name="PeerJ">
        <title>Analysis of 44 Vibrio anguillarum genomes reveals high genetic diversity.</title>
        <authorList>
            <person name="Hansen M.J."/>
            <person name="Dalsgaard I."/>
        </authorList>
    </citation>
    <scope>NUCLEOTIDE SEQUENCE</scope>
    <source>
        <strain evidence="14">850617-1/1</strain>
    </source>
</reference>
<evidence type="ECO:0000256" key="9">
    <source>
        <dbReference type="PROSITE-ProRule" id="PRU00284"/>
    </source>
</evidence>
<dbReference type="Pfam" id="PF00015">
    <property type="entry name" value="MCPsignal"/>
    <property type="match status" value="1"/>
</dbReference>
<sequence length="392" mass="43585">MMINKTVTPKAKYILALVLQLMALFAVMLHSPNLWSMGLMIFAAAIPWLVLSMNFSEQNKAKANQNKVEEESTLETQQHLQSIEKLFKETLPKVSSPLTMQHTVIEGSVETLNNAFFGLQDISQKQSHVSSTLVNNLLANQGSEYDLTTVLPKTEAIIDGFVQILIDISEKSISAVHSIHDMSEKLDMVFKLLNQVRSLSEQTNLLALNAAIEAARAGEAGRGFAVVAQEVRDLSVKARTLNTQIESEINVAQQTVQRANKTVGEMASIDMTHVIESKEKVDHMLRGVQQVNIEIEQEVQKIQELGQELTQQVSNGVRALQFADIVVQQSDYAHASIDYLQEANELLNALLTQSMTKAAWAEQLHQLTERLHNRSGPAAIQTNMDEGEVELF</sequence>
<evidence type="ECO:0000256" key="8">
    <source>
        <dbReference type="ARBA" id="ARBA00023224"/>
    </source>
</evidence>
<dbReference type="EMBL" id="CP034673">
    <property type="protein sequence ID" value="AZS26614.1"/>
    <property type="molecule type" value="Genomic_DNA"/>
</dbReference>
<dbReference type="GeneID" id="83858708"/>
<feature type="domain" description="Methyl-accepting transducer" evidence="12">
    <location>
        <begin position="76"/>
        <end position="321"/>
    </location>
</feature>
<evidence type="ECO:0000313" key="13">
    <source>
        <dbReference type="EMBL" id="AZS26614.1"/>
    </source>
</evidence>
<dbReference type="EMBL" id="SCLC01000013">
    <property type="protein sequence ID" value="MBF4435864.1"/>
    <property type="molecule type" value="Genomic_DNA"/>
</dbReference>
<dbReference type="GO" id="GO:0007165">
    <property type="term" value="P:signal transduction"/>
    <property type="evidence" value="ECO:0007669"/>
    <property type="project" value="UniProtKB-KW"/>
</dbReference>
<keyword evidence="10" id="KW-0175">Coiled coil</keyword>
<dbReference type="AlphaFoldDB" id="A0A1Q2C1E3"/>
<evidence type="ECO:0000256" key="5">
    <source>
        <dbReference type="ARBA" id="ARBA00022692"/>
    </source>
</evidence>
<dbReference type="RefSeq" id="WP_017044935.1">
    <property type="nucleotide sequence ID" value="NZ_CP011465.1"/>
</dbReference>
<evidence type="ECO:0000313" key="15">
    <source>
        <dbReference type="Proteomes" id="UP000256923"/>
    </source>
</evidence>
<keyword evidence="4" id="KW-0145">Chemotaxis</keyword>
<keyword evidence="2" id="KW-1003">Cell membrane</keyword>
<keyword evidence="3" id="KW-0488">Methylation</keyword>
<dbReference type="SUPFAM" id="SSF58104">
    <property type="entry name" value="Methyl-accepting chemotaxis protein (MCP) signaling domain"/>
    <property type="match status" value="1"/>
</dbReference>
<gene>
    <name evidence="13" type="ORF">DYL72_16585</name>
    <name evidence="14" type="ORF">ERJ77_15275</name>
</gene>
<organism evidence="13 15">
    <name type="scientific">Vibrio anguillarum</name>
    <name type="common">Listonella anguillarum</name>
    <dbReference type="NCBI Taxonomy" id="55601"/>
    <lineage>
        <taxon>Bacteria</taxon>
        <taxon>Pseudomonadati</taxon>
        <taxon>Pseudomonadota</taxon>
        <taxon>Gammaproteobacteria</taxon>
        <taxon>Vibrionales</taxon>
        <taxon>Vibrionaceae</taxon>
        <taxon>Vibrio</taxon>
    </lineage>
</organism>
<dbReference type="InterPro" id="IPR004089">
    <property type="entry name" value="MCPsignal_dom"/>
</dbReference>
<dbReference type="GO" id="GO:0006935">
    <property type="term" value="P:chemotaxis"/>
    <property type="evidence" value="ECO:0007669"/>
    <property type="project" value="UniProtKB-KW"/>
</dbReference>
<evidence type="ECO:0000256" key="4">
    <source>
        <dbReference type="ARBA" id="ARBA00022500"/>
    </source>
</evidence>
<dbReference type="Proteomes" id="UP000786185">
    <property type="component" value="Unassembled WGS sequence"/>
</dbReference>
<protein>
    <submittedName>
        <fullName evidence="13">Methyl-accepting chemotaxis protein</fullName>
    </submittedName>
</protein>
<evidence type="ECO:0000256" key="7">
    <source>
        <dbReference type="ARBA" id="ARBA00023136"/>
    </source>
</evidence>
<keyword evidence="5 11" id="KW-0812">Transmembrane</keyword>
<keyword evidence="6 11" id="KW-1133">Transmembrane helix</keyword>
<evidence type="ECO:0000259" key="12">
    <source>
        <dbReference type="PROSITE" id="PS50111"/>
    </source>
</evidence>
<evidence type="ECO:0000313" key="14">
    <source>
        <dbReference type="EMBL" id="MBF4435864.1"/>
    </source>
</evidence>
<reference evidence="13 15" key="1">
    <citation type="submission" date="2018-12" db="EMBL/GenBank/DDBJ databases">
        <title>Characterization and Draft Genome of Vibrio anguillarum J360 Marine Pathogen Isolated from an Outbreak in Lumpfish (Cyclopterus lumpus).</title>
        <authorList>
            <person name="Vasquez J.I."/>
            <person name="Cao T."/>
            <person name="Chakraborty S."/>
            <person name="Gnanagobal H."/>
            <person name="Wescot J."/>
            <person name="Boyce D."/>
            <person name="Santander J."/>
        </authorList>
    </citation>
    <scope>NUCLEOTIDE SEQUENCE [LARGE SCALE GENOMIC DNA]</scope>
    <source>
        <strain evidence="13 15">J360</strain>
    </source>
</reference>
<proteinExistence type="predicted"/>
<keyword evidence="8 9" id="KW-0807">Transducer</keyword>
<dbReference type="PROSITE" id="PS50111">
    <property type="entry name" value="CHEMOTAXIS_TRANSDUC_2"/>
    <property type="match status" value="1"/>
</dbReference>
<dbReference type="PANTHER" id="PTHR32089:SF39">
    <property type="entry name" value="METHYL-ACCEPTING CHEMOTAXIS PROTEIN HLYB"/>
    <property type="match status" value="1"/>
</dbReference>
<feature type="coiled-coil region" evidence="10">
    <location>
        <begin position="242"/>
        <end position="312"/>
    </location>
</feature>
<feature type="transmembrane region" description="Helical" evidence="11">
    <location>
        <begin position="35"/>
        <end position="55"/>
    </location>
</feature>
<evidence type="ECO:0000256" key="3">
    <source>
        <dbReference type="ARBA" id="ARBA00022481"/>
    </source>
</evidence>
<evidence type="ECO:0000256" key="11">
    <source>
        <dbReference type="SAM" id="Phobius"/>
    </source>
</evidence>
<evidence type="ECO:0000256" key="6">
    <source>
        <dbReference type="ARBA" id="ARBA00022989"/>
    </source>
</evidence>
<keyword evidence="7 11" id="KW-0472">Membrane</keyword>
<dbReference type="Gene3D" id="1.10.287.950">
    <property type="entry name" value="Methyl-accepting chemotaxis protein"/>
    <property type="match status" value="1"/>
</dbReference>
<evidence type="ECO:0000256" key="1">
    <source>
        <dbReference type="ARBA" id="ARBA00004651"/>
    </source>
</evidence>
<evidence type="ECO:0000256" key="2">
    <source>
        <dbReference type="ARBA" id="ARBA00022475"/>
    </source>
</evidence>
<evidence type="ECO:0000256" key="10">
    <source>
        <dbReference type="SAM" id="Coils"/>
    </source>
</evidence>
<name>A0A1Q2C1E3_VIBAN</name>
<accession>A0A1Q2C1E3</accession>
<dbReference type="PANTHER" id="PTHR32089">
    <property type="entry name" value="METHYL-ACCEPTING CHEMOTAXIS PROTEIN MCPB"/>
    <property type="match status" value="1"/>
</dbReference>
<dbReference type="SMART" id="SM00283">
    <property type="entry name" value="MA"/>
    <property type="match status" value="1"/>
</dbReference>
<dbReference type="Proteomes" id="UP000256923">
    <property type="component" value="Chromosome 2"/>
</dbReference>
<dbReference type="GO" id="GO:0005886">
    <property type="term" value="C:plasma membrane"/>
    <property type="evidence" value="ECO:0007669"/>
    <property type="project" value="UniProtKB-SubCell"/>
</dbReference>
<comment type="subcellular location">
    <subcellularLocation>
        <location evidence="1">Cell membrane</location>
        <topology evidence="1">Multi-pass membrane protein</topology>
    </subcellularLocation>
</comment>